<reference evidence="2 3" key="1">
    <citation type="journal article" date="2024" name="Plant Biotechnol. J.">
        <title>Dendrobium thyrsiflorum genome and its molecular insights into genes involved in important horticultural traits.</title>
        <authorList>
            <person name="Chen B."/>
            <person name="Wang J.Y."/>
            <person name="Zheng P.J."/>
            <person name="Li K.L."/>
            <person name="Liang Y.M."/>
            <person name="Chen X.F."/>
            <person name="Zhang C."/>
            <person name="Zhao X."/>
            <person name="He X."/>
            <person name="Zhang G.Q."/>
            <person name="Liu Z.J."/>
            <person name="Xu Q."/>
        </authorList>
    </citation>
    <scope>NUCLEOTIDE SEQUENCE [LARGE SCALE GENOMIC DNA]</scope>
    <source>
        <strain evidence="2">GZMU011</strain>
    </source>
</reference>
<comment type="caution">
    <text evidence="2">The sequence shown here is derived from an EMBL/GenBank/DDBJ whole genome shotgun (WGS) entry which is preliminary data.</text>
</comment>
<feature type="compositionally biased region" description="Basic and acidic residues" evidence="1">
    <location>
        <begin position="102"/>
        <end position="113"/>
    </location>
</feature>
<dbReference type="EMBL" id="JANQDX010000017">
    <property type="protein sequence ID" value="KAL0909104.1"/>
    <property type="molecule type" value="Genomic_DNA"/>
</dbReference>
<feature type="compositionally biased region" description="Basic and acidic residues" evidence="1">
    <location>
        <begin position="58"/>
        <end position="74"/>
    </location>
</feature>
<evidence type="ECO:0000313" key="2">
    <source>
        <dbReference type="EMBL" id="KAL0909104.1"/>
    </source>
</evidence>
<protein>
    <submittedName>
        <fullName evidence="2">Uncharacterized protein</fullName>
    </submittedName>
</protein>
<sequence length="212" mass="25003">MNIVQYFETTRVFEFSEQADCQHSTPTRAFVENAENAENRREQAWTPRTPREQTASKPTRERRASRPRANRREQAWTQRTPTRVFVENAENADASRPRANRRRDQTGTRADRRVRLLRRHRRSCVRRGPTTRANREQTASLRSRCDSRTTLGKHFPELVPRNSLRQLRRRCSRSHLLLKSVKSLCHILEPIYKTSIDWIAVKSLEALANFIL</sequence>
<gene>
    <name evidence="2" type="ORF">M5K25_023633</name>
</gene>
<accession>A0ABD0U8J5</accession>
<proteinExistence type="predicted"/>
<feature type="region of interest" description="Disordered" evidence="1">
    <location>
        <begin position="21"/>
        <end position="113"/>
    </location>
</feature>
<organism evidence="2 3">
    <name type="scientific">Dendrobium thyrsiflorum</name>
    <name type="common">Pinecone-like raceme dendrobium</name>
    <name type="synonym">Orchid</name>
    <dbReference type="NCBI Taxonomy" id="117978"/>
    <lineage>
        <taxon>Eukaryota</taxon>
        <taxon>Viridiplantae</taxon>
        <taxon>Streptophyta</taxon>
        <taxon>Embryophyta</taxon>
        <taxon>Tracheophyta</taxon>
        <taxon>Spermatophyta</taxon>
        <taxon>Magnoliopsida</taxon>
        <taxon>Liliopsida</taxon>
        <taxon>Asparagales</taxon>
        <taxon>Orchidaceae</taxon>
        <taxon>Epidendroideae</taxon>
        <taxon>Malaxideae</taxon>
        <taxon>Dendrobiinae</taxon>
        <taxon>Dendrobium</taxon>
    </lineage>
</organism>
<keyword evidence="3" id="KW-1185">Reference proteome</keyword>
<name>A0ABD0U8J5_DENTH</name>
<evidence type="ECO:0000313" key="3">
    <source>
        <dbReference type="Proteomes" id="UP001552299"/>
    </source>
</evidence>
<dbReference type="Proteomes" id="UP001552299">
    <property type="component" value="Unassembled WGS sequence"/>
</dbReference>
<dbReference type="AlphaFoldDB" id="A0ABD0U8J5"/>
<evidence type="ECO:0000256" key="1">
    <source>
        <dbReference type="SAM" id="MobiDB-lite"/>
    </source>
</evidence>